<protein>
    <submittedName>
        <fullName evidence="2">ASCH domain-containing protein</fullName>
    </submittedName>
</protein>
<name>A0AA42M955_ACIJO</name>
<dbReference type="RefSeq" id="WP_262470617.1">
    <property type="nucleotide sequence ID" value="NZ_JAHPQJ010000023.1"/>
</dbReference>
<dbReference type="InterPro" id="IPR015947">
    <property type="entry name" value="PUA-like_sf"/>
</dbReference>
<sequence length="129" mass="15089">MDAPFLWDKVKKIYPALSIVAPMGRQISQGNKTLEIRSWRPEQLPLKDLIIVENKHYLTHEDDEELGYAVAMVDVESIHSWREDELDSSMASYSEEGYWAWVFTNVRPIHISMPVIAKRKIYFIEIDHA</sequence>
<organism evidence="2 3">
    <name type="scientific">Acinetobacter johnsonii</name>
    <dbReference type="NCBI Taxonomy" id="40214"/>
    <lineage>
        <taxon>Bacteria</taxon>
        <taxon>Pseudomonadati</taxon>
        <taxon>Pseudomonadota</taxon>
        <taxon>Gammaproteobacteria</taxon>
        <taxon>Moraxellales</taxon>
        <taxon>Moraxellaceae</taxon>
        <taxon>Acinetobacter</taxon>
    </lineage>
</organism>
<dbReference type="EMBL" id="JAOCCL010000007">
    <property type="protein sequence ID" value="MDH0825692.1"/>
    <property type="molecule type" value="Genomic_DNA"/>
</dbReference>
<evidence type="ECO:0000259" key="1">
    <source>
        <dbReference type="Pfam" id="PF04266"/>
    </source>
</evidence>
<evidence type="ECO:0000313" key="3">
    <source>
        <dbReference type="Proteomes" id="UP001160116"/>
    </source>
</evidence>
<dbReference type="Gene3D" id="2.30.130.30">
    <property type="entry name" value="Hypothetical protein"/>
    <property type="match status" value="1"/>
</dbReference>
<dbReference type="Proteomes" id="UP001160116">
    <property type="component" value="Unassembled WGS sequence"/>
</dbReference>
<dbReference type="AlphaFoldDB" id="A0AA42M955"/>
<accession>A0AA42M955</accession>
<reference evidence="2" key="1">
    <citation type="submission" date="2022-09" db="EMBL/GenBank/DDBJ databases">
        <title>Intensive care unit water sources are persistently colonized with multi-drug resistant bacteria and are the site of extensive horizontal gene transfer of antibiotic resistance genes.</title>
        <authorList>
            <person name="Diorio-Toth L."/>
        </authorList>
    </citation>
    <scope>NUCLEOTIDE SEQUENCE</scope>
    <source>
        <strain evidence="2">GD03885</strain>
    </source>
</reference>
<dbReference type="SUPFAM" id="SSF88697">
    <property type="entry name" value="PUA domain-like"/>
    <property type="match status" value="1"/>
</dbReference>
<proteinExistence type="predicted"/>
<dbReference type="Pfam" id="PF04266">
    <property type="entry name" value="ASCH"/>
    <property type="match status" value="1"/>
</dbReference>
<comment type="caution">
    <text evidence="2">The sequence shown here is derived from an EMBL/GenBank/DDBJ whole genome shotgun (WGS) entry which is preliminary data.</text>
</comment>
<feature type="domain" description="ASCH" evidence="1">
    <location>
        <begin position="17"/>
        <end position="92"/>
    </location>
</feature>
<dbReference type="InterPro" id="IPR007374">
    <property type="entry name" value="ASCH_domain"/>
</dbReference>
<evidence type="ECO:0000313" key="2">
    <source>
        <dbReference type="EMBL" id="MDH0825692.1"/>
    </source>
</evidence>
<gene>
    <name evidence="2" type="ORF">N5C97_04115</name>
</gene>